<accession>A0A4Y7TKR8</accession>
<name>A0A4Y7TKR8_COPMI</name>
<feature type="compositionally biased region" description="Polar residues" evidence="9">
    <location>
        <begin position="32"/>
        <end position="50"/>
    </location>
</feature>
<dbReference type="FunFam" id="2.60.120.200:FF:000259">
    <property type="entry name" value="Chromosome 9, whole genome shotgun sequence"/>
    <property type="match status" value="1"/>
</dbReference>
<organism evidence="12 13">
    <name type="scientific">Coprinellus micaceus</name>
    <name type="common">Glistening ink-cap mushroom</name>
    <name type="synonym">Coprinus micaceus</name>
    <dbReference type="NCBI Taxonomy" id="71717"/>
    <lineage>
        <taxon>Eukaryota</taxon>
        <taxon>Fungi</taxon>
        <taxon>Dikarya</taxon>
        <taxon>Basidiomycota</taxon>
        <taxon>Agaricomycotina</taxon>
        <taxon>Agaricomycetes</taxon>
        <taxon>Agaricomycetidae</taxon>
        <taxon>Agaricales</taxon>
        <taxon>Agaricineae</taxon>
        <taxon>Psathyrellaceae</taxon>
        <taxon>Coprinellus</taxon>
    </lineage>
</organism>
<dbReference type="InterPro" id="IPR005629">
    <property type="entry name" value="Skn1/Kre6/Sbg1"/>
</dbReference>
<evidence type="ECO:0000256" key="10">
    <source>
        <dbReference type="SAM" id="Phobius"/>
    </source>
</evidence>
<dbReference type="PANTHER" id="PTHR31361:SF15">
    <property type="entry name" value="GH16 DOMAIN-CONTAINING PROTEIN"/>
    <property type="match status" value="1"/>
</dbReference>
<dbReference type="OrthoDB" id="412647at2759"/>
<keyword evidence="5 10" id="KW-1133">Transmembrane helix</keyword>
<feature type="domain" description="GH16" evidence="11">
    <location>
        <begin position="195"/>
        <end position="572"/>
    </location>
</feature>
<evidence type="ECO:0000313" key="12">
    <source>
        <dbReference type="EMBL" id="TEB34109.1"/>
    </source>
</evidence>
<dbReference type="GO" id="GO:0015926">
    <property type="term" value="F:glucosidase activity"/>
    <property type="evidence" value="ECO:0007669"/>
    <property type="project" value="TreeGrafter"/>
</dbReference>
<evidence type="ECO:0000256" key="7">
    <source>
        <dbReference type="ARBA" id="ARBA00023180"/>
    </source>
</evidence>
<gene>
    <name evidence="12" type="ORF">FA13DRAFT_1729584</name>
</gene>
<dbReference type="AlphaFoldDB" id="A0A4Y7TKR8"/>
<proteinExistence type="inferred from homology"/>
<keyword evidence="3 10" id="KW-0812">Transmembrane</keyword>
<feature type="region of interest" description="Disordered" evidence="9">
    <location>
        <begin position="1"/>
        <end position="118"/>
    </location>
</feature>
<keyword evidence="13" id="KW-1185">Reference proteome</keyword>
<reference evidence="12 13" key="1">
    <citation type="journal article" date="2019" name="Nat. Ecol. Evol.">
        <title>Megaphylogeny resolves global patterns of mushroom evolution.</title>
        <authorList>
            <person name="Varga T."/>
            <person name="Krizsan K."/>
            <person name="Foldi C."/>
            <person name="Dima B."/>
            <person name="Sanchez-Garcia M."/>
            <person name="Sanchez-Ramirez S."/>
            <person name="Szollosi G.J."/>
            <person name="Szarkandi J.G."/>
            <person name="Papp V."/>
            <person name="Albert L."/>
            <person name="Andreopoulos W."/>
            <person name="Angelini C."/>
            <person name="Antonin V."/>
            <person name="Barry K.W."/>
            <person name="Bougher N.L."/>
            <person name="Buchanan P."/>
            <person name="Buyck B."/>
            <person name="Bense V."/>
            <person name="Catcheside P."/>
            <person name="Chovatia M."/>
            <person name="Cooper J."/>
            <person name="Damon W."/>
            <person name="Desjardin D."/>
            <person name="Finy P."/>
            <person name="Geml J."/>
            <person name="Haridas S."/>
            <person name="Hughes K."/>
            <person name="Justo A."/>
            <person name="Karasinski D."/>
            <person name="Kautmanova I."/>
            <person name="Kiss B."/>
            <person name="Kocsube S."/>
            <person name="Kotiranta H."/>
            <person name="LaButti K.M."/>
            <person name="Lechner B.E."/>
            <person name="Liimatainen K."/>
            <person name="Lipzen A."/>
            <person name="Lukacs Z."/>
            <person name="Mihaltcheva S."/>
            <person name="Morgado L.N."/>
            <person name="Niskanen T."/>
            <person name="Noordeloos M.E."/>
            <person name="Ohm R.A."/>
            <person name="Ortiz-Santana B."/>
            <person name="Ovrebo C."/>
            <person name="Racz N."/>
            <person name="Riley R."/>
            <person name="Savchenko A."/>
            <person name="Shiryaev A."/>
            <person name="Soop K."/>
            <person name="Spirin V."/>
            <person name="Szebenyi C."/>
            <person name="Tomsovsky M."/>
            <person name="Tulloss R.E."/>
            <person name="Uehling J."/>
            <person name="Grigoriev I.V."/>
            <person name="Vagvolgyi C."/>
            <person name="Papp T."/>
            <person name="Martin F.M."/>
            <person name="Miettinen O."/>
            <person name="Hibbett D.S."/>
            <person name="Nagy L.G."/>
        </authorList>
    </citation>
    <scope>NUCLEOTIDE SEQUENCE [LARGE SCALE GENOMIC DNA]</scope>
    <source>
        <strain evidence="12 13">FP101781</strain>
    </source>
</reference>
<dbReference type="STRING" id="71717.A0A4Y7TKR8"/>
<keyword evidence="8" id="KW-0961">Cell wall biogenesis/degradation</keyword>
<dbReference type="FunFam" id="2.60.120.200:FF:000135">
    <property type="entry name" value="Related to KRE6-glucan synthase subunit"/>
    <property type="match status" value="1"/>
</dbReference>
<keyword evidence="6 10" id="KW-0472">Membrane</keyword>
<dbReference type="InterPro" id="IPR013320">
    <property type="entry name" value="ConA-like_dom_sf"/>
</dbReference>
<keyword evidence="4" id="KW-0735">Signal-anchor</keyword>
<dbReference type="GO" id="GO:0031505">
    <property type="term" value="P:fungal-type cell wall organization"/>
    <property type="evidence" value="ECO:0007669"/>
    <property type="project" value="TreeGrafter"/>
</dbReference>
<dbReference type="PANTHER" id="PTHR31361">
    <property type="entry name" value="BETA-GLUCAN SYNTHESIS-ASSOCIATED PROTEIN KRE6-RELATED"/>
    <property type="match status" value="1"/>
</dbReference>
<evidence type="ECO:0000313" key="13">
    <source>
        <dbReference type="Proteomes" id="UP000298030"/>
    </source>
</evidence>
<dbReference type="Pfam" id="PF03935">
    <property type="entry name" value="SKN1_KRE6_Sbg1"/>
    <property type="match status" value="1"/>
</dbReference>
<dbReference type="EMBL" id="QPFP01000010">
    <property type="protein sequence ID" value="TEB34109.1"/>
    <property type="molecule type" value="Genomic_DNA"/>
</dbReference>
<feature type="compositionally biased region" description="Low complexity" evidence="9">
    <location>
        <begin position="10"/>
        <end position="26"/>
    </location>
</feature>
<feature type="compositionally biased region" description="Basic and acidic residues" evidence="9">
    <location>
        <begin position="103"/>
        <end position="117"/>
    </location>
</feature>
<keyword evidence="7" id="KW-0325">Glycoprotein</keyword>
<feature type="transmembrane region" description="Helical" evidence="10">
    <location>
        <begin position="128"/>
        <end position="151"/>
    </location>
</feature>
<evidence type="ECO:0000256" key="8">
    <source>
        <dbReference type="ARBA" id="ARBA00023316"/>
    </source>
</evidence>
<dbReference type="InterPro" id="IPR000757">
    <property type="entry name" value="Beta-glucanase-like"/>
</dbReference>
<comment type="similarity">
    <text evidence="2">Belongs to the SKN1/KRE6 family.</text>
</comment>
<evidence type="ECO:0000256" key="4">
    <source>
        <dbReference type="ARBA" id="ARBA00022968"/>
    </source>
</evidence>
<protein>
    <submittedName>
        <fullName evidence="12">Glucosidase</fullName>
    </submittedName>
</protein>
<dbReference type="Gene3D" id="2.60.120.200">
    <property type="match status" value="2"/>
</dbReference>
<evidence type="ECO:0000256" key="5">
    <source>
        <dbReference type="ARBA" id="ARBA00022989"/>
    </source>
</evidence>
<comment type="caution">
    <text evidence="12">The sequence shown here is derived from an EMBL/GenBank/DDBJ whole genome shotgun (WGS) entry which is preliminary data.</text>
</comment>
<feature type="compositionally biased region" description="Low complexity" evidence="9">
    <location>
        <begin position="56"/>
        <end position="77"/>
    </location>
</feature>
<dbReference type="SUPFAM" id="SSF49899">
    <property type="entry name" value="Concanavalin A-like lectins/glucanases"/>
    <property type="match status" value="1"/>
</dbReference>
<dbReference type="GO" id="GO:0005789">
    <property type="term" value="C:endoplasmic reticulum membrane"/>
    <property type="evidence" value="ECO:0007669"/>
    <property type="project" value="TreeGrafter"/>
</dbReference>
<evidence type="ECO:0000256" key="3">
    <source>
        <dbReference type="ARBA" id="ARBA00022692"/>
    </source>
</evidence>
<evidence type="ECO:0000256" key="2">
    <source>
        <dbReference type="ARBA" id="ARBA00010962"/>
    </source>
</evidence>
<dbReference type="PROSITE" id="PS51762">
    <property type="entry name" value="GH16_2"/>
    <property type="match status" value="1"/>
</dbReference>
<dbReference type="GO" id="GO:0005886">
    <property type="term" value="C:plasma membrane"/>
    <property type="evidence" value="ECO:0007669"/>
    <property type="project" value="TreeGrafter"/>
</dbReference>
<dbReference type="GO" id="GO:0006078">
    <property type="term" value="P:(1-&gt;6)-beta-D-glucan biosynthetic process"/>
    <property type="evidence" value="ECO:0007669"/>
    <property type="project" value="TreeGrafter"/>
</dbReference>
<evidence type="ECO:0000256" key="9">
    <source>
        <dbReference type="SAM" id="MobiDB-lite"/>
    </source>
</evidence>
<evidence type="ECO:0000259" key="11">
    <source>
        <dbReference type="PROSITE" id="PS51762"/>
    </source>
</evidence>
<sequence>MSRPIGGSTASPNPFAGGSAASSSSNLHRRTNSNVQPLPSPQLTRTLSAQSREKSAASLKTTFSSSSHSSMSHPSSLAEKYSLSPNPQSWGAPLLMSTPEPDDFLHNPDPKRDRKNDSGGTIFTMRGLANVGCLLIIGLGIVVLFAGFPLISHFTEVKYTTQGGFNLGGINATGQIAAIPGNYGLIDRDTPKEAYTKKGWHDPNEEFILVFSDEFEQEGRTFWPGDDPYWEAVDLHYWGTNDLEWYDPHQVTTRDGSLQIKMERMDDPSINHDMRYRSGMLQSWNKFCFTGGLIEVSLRLPGSSSISGLWPGAWTMGNLGRAGFGASVEGLWPFSYDSCDVGTFPNQTYPGTSTPEAAVTNGDSAHGDVLSYLPGQRLSACTCPGESHPGPMKSDGTYVGRAAPEIDIIEAIVEGGEGHASLSAQWAPFNADYRTPNGTGFIEVDDPEVTVINPYRGGIFQQTTSGLAVTNQTCYELSGGCFTVYGFEYKPGFDNAYISWINNNLRAWTVYAEALRADPLVEISARPVPLEPMYIIMNLAISNNFGEVDLENLQFPAYMSVDYVRVYQPKDAVNTGCDPQGFPTAAYIETYKEAYTNNNFTTWEQYGQPWPKNKELNGGVC</sequence>
<comment type="subcellular location">
    <subcellularLocation>
        <location evidence="1">Membrane</location>
        <topology evidence="1">Single-pass type II membrane protein</topology>
    </subcellularLocation>
</comment>
<dbReference type="CDD" id="cd02180">
    <property type="entry name" value="GH16_fungal_KRE6_glucanase"/>
    <property type="match status" value="1"/>
</dbReference>
<dbReference type="Proteomes" id="UP000298030">
    <property type="component" value="Unassembled WGS sequence"/>
</dbReference>
<evidence type="ECO:0000256" key="6">
    <source>
        <dbReference type="ARBA" id="ARBA00023136"/>
    </source>
</evidence>
<evidence type="ECO:0000256" key="1">
    <source>
        <dbReference type="ARBA" id="ARBA00004606"/>
    </source>
</evidence>